<dbReference type="Gene3D" id="3.40.630.30">
    <property type="match status" value="1"/>
</dbReference>
<dbReference type="SUPFAM" id="SSF55729">
    <property type="entry name" value="Acyl-CoA N-acyltransferases (Nat)"/>
    <property type="match status" value="1"/>
</dbReference>
<accession>A0A238KIP1</accession>
<keyword evidence="5" id="KW-1185">Reference proteome</keyword>
<dbReference type="InterPro" id="IPR016181">
    <property type="entry name" value="Acyl_CoA_acyltransferase"/>
</dbReference>
<evidence type="ECO:0000256" key="1">
    <source>
        <dbReference type="ARBA" id="ARBA00022679"/>
    </source>
</evidence>
<reference evidence="4 5" key="1">
    <citation type="submission" date="2017-05" db="EMBL/GenBank/DDBJ databases">
        <authorList>
            <person name="Song R."/>
            <person name="Chenine A.L."/>
            <person name="Ruprecht R.M."/>
        </authorList>
    </citation>
    <scope>NUCLEOTIDE SEQUENCE [LARGE SCALE GENOMIC DNA]</scope>
    <source>
        <strain evidence="4 5">CECT 8898</strain>
    </source>
</reference>
<dbReference type="PANTHER" id="PTHR43877">
    <property type="entry name" value="AMINOALKYLPHOSPHONATE N-ACETYLTRANSFERASE-RELATED-RELATED"/>
    <property type="match status" value="1"/>
</dbReference>
<keyword evidence="1 4" id="KW-0808">Transferase</keyword>
<evidence type="ECO:0000259" key="3">
    <source>
        <dbReference type="PROSITE" id="PS51186"/>
    </source>
</evidence>
<evidence type="ECO:0000313" key="4">
    <source>
        <dbReference type="EMBL" id="SMX42590.1"/>
    </source>
</evidence>
<dbReference type="InterPro" id="IPR000182">
    <property type="entry name" value="GNAT_dom"/>
</dbReference>
<feature type="domain" description="N-acetyltransferase" evidence="3">
    <location>
        <begin position="1"/>
        <end position="158"/>
    </location>
</feature>
<dbReference type="PROSITE" id="PS51186">
    <property type="entry name" value="GNAT"/>
    <property type="match status" value="1"/>
</dbReference>
<dbReference type="Proteomes" id="UP000207598">
    <property type="component" value="Unassembled WGS sequence"/>
</dbReference>
<keyword evidence="2" id="KW-0012">Acyltransferase</keyword>
<dbReference type="GO" id="GO:0016747">
    <property type="term" value="F:acyltransferase activity, transferring groups other than amino-acyl groups"/>
    <property type="evidence" value="ECO:0007669"/>
    <property type="project" value="InterPro"/>
</dbReference>
<evidence type="ECO:0000256" key="2">
    <source>
        <dbReference type="ARBA" id="ARBA00023315"/>
    </source>
</evidence>
<dbReference type="Pfam" id="PF00583">
    <property type="entry name" value="Acetyltransf_1"/>
    <property type="match status" value="1"/>
</dbReference>
<sequence length="158" mass="17417">MIDTARDTDLPALADMLYALNALHATHLPERFHTAGRRSDLGDILAGAMADGAQLLIYRTEGVPRGYLMWRPVDRPATALELAARKALLDHIYVQPIWRRRGLGARLMARFEQDIRAEGCTGWISRVHAFNGASAALMRGAGAQLSLQVFEKPLDVLA</sequence>
<protein>
    <submittedName>
        <fullName evidence="4">Acetyltransferase (GNAT) family protein</fullName>
    </submittedName>
</protein>
<dbReference type="CDD" id="cd04301">
    <property type="entry name" value="NAT_SF"/>
    <property type="match status" value="1"/>
</dbReference>
<dbReference type="OrthoDB" id="8450419at2"/>
<name>A0A238KIP1_9RHOB</name>
<dbReference type="InterPro" id="IPR050832">
    <property type="entry name" value="Bact_Acetyltransf"/>
</dbReference>
<gene>
    <name evidence="4" type="ORF">MAA8898_02659</name>
</gene>
<dbReference type="EMBL" id="FXYF01000006">
    <property type="protein sequence ID" value="SMX42590.1"/>
    <property type="molecule type" value="Genomic_DNA"/>
</dbReference>
<organism evidence="4 5">
    <name type="scientific">Maliponia aquimaris</name>
    <dbReference type="NCBI Taxonomy" id="1673631"/>
    <lineage>
        <taxon>Bacteria</taxon>
        <taxon>Pseudomonadati</taxon>
        <taxon>Pseudomonadota</taxon>
        <taxon>Alphaproteobacteria</taxon>
        <taxon>Rhodobacterales</taxon>
        <taxon>Paracoccaceae</taxon>
        <taxon>Maliponia</taxon>
    </lineage>
</organism>
<proteinExistence type="predicted"/>
<dbReference type="RefSeq" id="WP_094021465.1">
    <property type="nucleotide sequence ID" value="NZ_FXYF01000006.1"/>
</dbReference>
<dbReference type="AlphaFoldDB" id="A0A238KIP1"/>
<evidence type="ECO:0000313" key="5">
    <source>
        <dbReference type="Proteomes" id="UP000207598"/>
    </source>
</evidence>